<dbReference type="Proteomes" id="UP000466442">
    <property type="component" value="Unassembled WGS sequence"/>
</dbReference>
<feature type="region of interest" description="Disordered" evidence="1">
    <location>
        <begin position="242"/>
        <end position="289"/>
    </location>
</feature>
<evidence type="ECO:0000313" key="3">
    <source>
        <dbReference type="Proteomes" id="UP000466442"/>
    </source>
</evidence>
<name>A0A8S9X2E1_APOLU</name>
<feature type="compositionally biased region" description="Basic and acidic residues" evidence="1">
    <location>
        <begin position="325"/>
        <end position="344"/>
    </location>
</feature>
<keyword evidence="3" id="KW-1185">Reference proteome</keyword>
<evidence type="ECO:0000313" key="2">
    <source>
        <dbReference type="EMBL" id="KAF6202538.1"/>
    </source>
</evidence>
<feature type="compositionally biased region" description="Polar residues" evidence="1">
    <location>
        <begin position="242"/>
        <end position="254"/>
    </location>
</feature>
<comment type="caution">
    <text evidence="2">The sequence shown here is derived from an EMBL/GenBank/DDBJ whole genome shotgun (WGS) entry which is preliminary data.</text>
</comment>
<feature type="compositionally biased region" description="Polar residues" evidence="1">
    <location>
        <begin position="589"/>
        <end position="600"/>
    </location>
</feature>
<feature type="compositionally biased region" description="Polar residues" evidence="1">
    <location>
        <begin position="637"/>
        <end position="646"/>
    </location>
</feature>
<feature type="region of interest" description="Disordered" evidence="1">
    <location>
        <begin position="317"/>
        <end position="350"/>
    </location>
</feature>
<organism evidence="2 3">
    <name type="scientific">Apolygus lucorum</name>
    <name type="common">Small green plant bug</name>
    <name type="synonym">Lygocoris lucorum</name>
    <dbReference type="NCBI Taxonomy" id="248454"/>
    <lineage>
        <taxon>Eukaryota</taxon>
        <taxon>Metazoa</taxon>
        <taxon>Ecdysozoa</taxon>
        <taxon>Arthropoda</taxon>
        <taxon>Hexapoda</taxon>
        <taxon>Insecta</taxon>
        <taxon>Pterygota</taxon>
        <taxon>Neoptera</taxon>
        <taxon>Paraneoptera</taxon>
        <taxon>Hemiptera</taxon>
        <taxon>Heteroptera</taxon>
        <taxon>Panheteroptera</taxon>
        <taxon>Cimicomorpha</taxon>
        <taxon>Miridae</taxon>
        <taxon>Mirini</taxon>
        <taxon>Apolygus</taxon>
    </lineage>
</organism>
<evidence type="ECO:0000256" key="1">
    <source>
        <dbReference type="SAM" id="MobiDB-lite"/>
    </source>
</evidence>
<feature type="region of interest" description="Disordered" evidence="1">
    <location>
        <begin position="385"/>
        <end position="409"/>
    </location>
</feature>
<feature type="compositionally biased region" description="Basic and acidic residues" evidence="1">
    <location>
        <begin position="722"/>
        <end position="747"/>
    </location>
</feature>
<feature type="compositionally biased region" description="Basic and acidic residues" evidence="1">
    <location>
        <begin position="255"/>
        <end position="270"/>
    </location>
</feature>
<feature type="compositionally biased region" description="Basic and acidic residues" evidence="1">
    <location>
        <begin position="601"/>
        <end position="632"/>
    </location>
</feature>
<feature type="compositionally biased region" description="Basic and acidic residues" evidence="1">
    <location>
        <begin position="277"/>
        <end position="287"/>
    </location>
</feature>
<proteinExistence type="predicted"/>
<gene>
    <name evidence="2" type="ORF">GE061_002934</name>
</gene>
<protein>
    <submittedName>
        <fullName evidence="2">Uncharacterized protein</fullName>
    </submittedName>
</protein>
<dbReference type="EMBL" id="WIXP02000011">
    <property type="protein sequence ID" value="KAF6202538.1"/>
    <property type="molecule type" value="Genomic_DNA"/>
</dbReference>
<sequence length="765" mass="87384">MEVVKSFQVRSAGYPCFPPSRHDSKRSLNEMKIRENRIYGEKMAAGATINEGQIETSVPFRSPLTVVLGRSPMSINEVRGKIMVENEDDLRAITVGPTDVMKIFSDRYEALVERKHRFTPFKDNNMSLWGKEHEGLERQLANIDKKYKFHSKSSPDLNADRFFEKIKELPEALRQAQEDPVIVHTINTRPKKEEMDGEMGEYIRSRRYRKETTDEFREAHNKRVSDMEANRKRVGDFNEYNNRSSLASTFPKTQPRTDSRFKQEQEEKQGSHFFGKSNREKDEDGFHKRAKPNRNQIDQAIIDWRLQTAVDSRIASESVPSIREPNTEVGRKKKWQKEEDRESRWSSGVKKSGLAKVRNTTDINVADTKSAKITLRRLLQETALSRAKDASPSGEEAIERPASRRRKIRKKCSELLASRTDNSEHGDNKMTSKIPHVRLVPKMSMTSIQSNASIDQNRAHQKEWSPVRPTVKKRSLRVIAGEVTSVANDSSRSGELLGRKTSEYKPEMYGKGIGEQRRKKQLGDEILSFESVLKMKGENQKNSEGSLTINHATERARRRLGPRRLRRKRPLGDEVLSFESVMKMKSENLKNSMVTPNSKECNAELGKKGRTVDQNKNQDNKMSEDGDQREEIGESVDSGTAKNSGTVIAKESQRSNSDKKAEGKPQLKEQRNENCRAEDNAVVRTGRQNKAQVQVVTQTEKVVPNDEQPETPSKEASNSEQLSKENAENSRAENTLKEKKTKEDKDISLPPPKSSSDYSEIWKHV</sequence>
<dbReference type="AlphaFoldDB" id="A0A8S9X2E1"/>
<feature type="compositionally biased region" description="Polar residues" evidence="1">
    <location>
        <begin position="710"/>
        <end position="721"/>
    </location>
</feature>
<feature type="compositionally biased region" description="Basic and acidic residues" evidence="1">
    <location>
        <begin position="651"/>
        <end position="681"/>
    </location>
</feature>
<feature type="region of interest" description="Disordered" evidence="1">
    <location>
        <begin position="589"/>
        <end position="765"/>
    </location>
</feature>
<reference evidence="2" key="1">
    <citation type="journal article" date="2021" name="Mol. Ecol. Resour.">
        <title>Apolygus lucorum genome provides insights into omnivorousness and mesophyll feeding.</title>
        <authorList>
            <person name="Liu Y."/>
            <person name="Liu H."/>
            <person name="Wang H."/>
            <person name="Huang T."/>
            <person name="Liu B."/>
            <person name="Yang B."/>
            <person name="Yin L."/>
            <person name="Li B."/>
            <person name="Zhang Y."/>
            <person name="Zhang S."/>
            <person name="Jiang F."/>
            <person name="Zhang X."/>
            <person name="Ren Y."/>
            <person name="Wang B."/>
            <person name="Wang S."/>
            <person name="Lu Y."/>
            <person name="Wu K."/>
            <person name="Fan W."/>
            <person name="Wang G."/>
        </authorList>
    </citation>
    <scope>NUCLEOTIDE SEQUENCE</scope>
    <source>
        <strain evidence="2">12Hb</strain>
    </source>
</reference>
<accession>A0A8S9X2E1</accession>